<dbReference type="PANTHER" id="PTHR34848">
    <property type="match status" value="1"/>
</dbReference>
<feature type="binding site" evidence="19">
    <location>
        <begin position="7"/>
        <end position="14"/>
    </location>
    <ligand>
        <name>GTP</name>
        <dbReference type="ChEBI" id="CHEBI:37565"/>
    </ligand>
</feature>
<evidence type="ECO:0000256" key="18">
    <source>
        <dbReference type="PIRSR" id="PIRSR006135-1"/>
    </source>
</evidence>
<evidence type="ECO:0000313" key="20">
    <source>
        <dbReference type="EMBL" id="HFH27993.1"/>
    </source>
</evidence>
<feature type="binding site" evidence="19">
    <location>
        <position position="94"/>
    </location>
    <ligand>
        <name>GTP</name>
        <dbReference type="ChEBI" id="CHEBI:37565"/>
    </ligand>
</feature>
<evidence type="ECO:0000256" key="16">
    <source>
        <dbReference type="ARBA" id="ARBA00029570"/>
    </source>
</evidence>
<comment type="pathway">
    <text evidence="6">Cofactor biosynthesis; adenosylcobalamin biosynthesis; adenosylcobalamin from cob(II)yrinate a,c-diamide: step 5/7.</text>
</comment>
<dbReference type="PANTHER" id="PTHR34848:SF1">
    <property type="entry name" value="BIFUNCTIONAL ADENOSYLCOBALAMIN BIOSYNTHESIS PROTEIN COBU"/>
    <property type="match status" value="1"/>
</dbReference>
<comment type="caution">
    <text evidence="20">The sequence shown here is derived from an EMBL/GenBank/DDBJ whole genome shotgun (WGS) entry which is preliminary data.</text>
</comment>
<comment type="catalytic activity">
    <reaction evidence="1">
        <text>adenosylcob(III)inamide + ATP = adenosylcob(III)inamide phosphate + ADP + H(+)</text>
        <dbReference type="Rhea" id="RHEA:15769"/>
        <dbReference type="ChEBI" id="CHEBI:2480"/>
        <dbReference type="ChEBI" id="CHEBI:15378"/>
        <dbReference type="ChEBI" id="CHEBI:30616"/>
        <dbReference type="ChEBI" id="CHEBI:58502"/>
        <dbReference type="ChEBI" id="CHEBI:456216"/>
        <dbReference type="EC" id="2.7.1.156"/>
    </reaction>
</comment>
<dbReference type="InterPro" id="IPR003203">
    <property type="entry name" value="CobU/CobP"/>
</dbReference>
<keyword evidence="11 20" id="KW-0808">Transferase</keyword>
<evidence type="ECO:0000256" key="15">
    <source>
        <dbReference type="ARBA" id="ARBA00023134"/>
    </source>
</evidence>
<accession>A0A7C3E6Z7</accession>
<dbReference type="EC" id="2.7.7.62" evidence="9"/>
<keyword evidence="20" id="KW-0548">Nucleotidyltransferase</keyword>
<evidence type="ECO:0000256" key="11">
    <source>
        <dbReference type="ARBA" id="ARBA00022679"/>
    </source>
</evidence>
<keyword evidence="14" id="KW-0067">ATP-binding</keyword>
<dbReference type="Pfam" id="PF02283">
    <property type="entry name" value="CobU"/>
    <property type="match status" value="1"/>
</dbReference>
<evidence type="ECO:0000256" key="10">
    <source>
        <dbReference type="ARBA" id="ARBA00022573"/>
    </source>
</evidence>
<dbReference type="AlphaFoldDB" id="A0A7C3E6Z7"/>
<dbReference type="UniPathway" id="UPA00148">
    <property type="reaction ID" value="UER00236"/>
</dbReference>
<comment type="catalytic activity">
    <reaction evidence="3">
        <text>adenosylcob(III)inamide + GTP = adenosylcob(III)inamide phosphate + GDP + H(+)</text>
        <dbReference type="Rhea" id="RHEA:15765"/>
        <dbReference type="ChEBI" id="CHEBI:2480"/>
        <dbReference type="ChEBI" id="CHEBI:15378"/>
        <dbReference type="ChEBI" id="CHEBI:37565"/>
        <dbReference type="ChEBI" id="CHEBI:58189"/>
        <dbReference type="ChEBI" id="CHEBI:58502"/>
        <dbReference type="EC" id="2.7.1.156"/>
    </reaction>
</comment>
<feature type="binding site" evidence="19">
    <location>
        <begin position="50"/>
        <end position="53"/>
    </location>
    <ligand>
        <name>GTP</name>
        <dbReference type="ChEBI" id="CHEBI:37565"/>
    </ligand>
</feature>
<feature type="active site" description="GMP-histidine intermediate" evidence="18">
    <location>
        <position position="49"/>
    </location>
</feature>
<reference evidence="20" key="1">
    <citation type="journal article" date="2020" name="mSystems">
        <title>Genome- and Community-Level Interaction Insights into Carbon Utilization and Element Cycling Functions of Hydrothermarchaeota in Hydrothermal Sediment.</title>
        <authorList>
            <person name="Zhou Z."/>
            <person name="Liu Y."/>
            <person name="Xu W."/>
            <person name="Pan J."/>
            <person name="Luo Z.H."/>
            <person name="Li M."/>
        </authorList>
    </citation>
    <scope>NUCLEOTIDE SEQUENCE [LARGE SCALE GENOMIC DNA]</scope>
    <source>
        <strain evidence="20">SpSt-503</strain>
    </source>
</reference>
<proteinExistence type="inferred from homology"/>
<evidence type="ECO:0000256" key="1">
    <source>
        <dbReference type="ARBA" id="ARBA00000312"/>
    </source>
</evidence>
<evidence type="ECO:0000256" key="5">
    <source>
        <dbReference type="ARBA" id="ARBA00004692"/>
    </source>
</evidence>
<dbReference type="SUPFAM" id="SSF52540">
    <property type="entry name" value="P-loop containing nucleoside triphosphate hydrolases"/>
    <property type="match status" value="1"/>
</dbReference>
<keyword evidence="15 19" id="KW-0342">GTP-binding</keyword>
<keyword evidence="10" id="KW-0169">Cobalamin biosynthesis</keyword>
<evidence type="ECO:0000256" key="2">
    <source>
        <dbReference type="ARBA" id="ARBA00000711"/>
    </source>
</evidence>
<evidence type="ECO:0000256" key="6">
    <source>
        <dbReference type="ARBA" id="ARBA00005159"/>
    </source>
</evidence>
<dbReference type="PIRSF" id="PIRSF006135">
    <property type="entry name" value="CobU"/>
    <property type="match status" value="1"/>
</dbReference>
<evidence type="ECO:0000256" key="8">
    <source>
        <dbReference type="ARBA" id="ARBA00012016"/>
    </source>
</evidence>
<keyword evidence="12 19" id="KW-0547">Nucleotide-binding</keyword>
<comment type="pathway">
    <text evidence="5">Cofactor biosynthesis; adenosylcobalamin biosynthesis; adenosylcobalamin from cob(II)yrinate a,c-diamide: step 6/7.</text>
</comment>
<evidence type="ECO:0000256" key="13">
    <source>
        <dbReference type="ARBA" id="ARBA00022777"/>
    </source>
</evidence>
<dbReference type="GO" id="GO:0005525">
    <property type="term" value="F:GTP binding"/>
    <property type="evidence" value="ECO:0007669"/>
    <property type="project" value="UniProtKB-KW"/>
</dbReference>
<evidence type="ECO:0000256" key="17">
    <source>
        <dbReference type="ARBA" id="ARBA00030571"/>
    </source>
</evidence>
<evidence type="ECO:0000256" key="4">
    <source>
        <dbReference type="ARBA" id="ARBA00003889"/>
    </source>
</evidence>
<comment type="function">
    <text evidence="4">Catalyzes ATP-dependent phosphorylation of adenosylcobinamide and addition of GMP to adenosylcobinamide phosphate.</text>
</comment>
<dbReference type="InterPro" id="IPR027417">
    <property type="entry name" value="P-loop_NTPase"/>
</dbReference>
<dbReference type="GO" id="GO:0008820">
    <property type="term" value="F:cobinamide phosphate guanylyltransferase activity"/>
    <property type="evidence" value="ECO:0007669"/>
    <property type="project" value="UniProtKB-EC"/>
</dbReference>
<sequence length="178" mass="20050">MRYLLTGAVKAGKSYRALQIARAEFSPARAFIATAEVTDDEMAERIAKHRSERRGSDGTEEFITLEEPIALDQAVQEALSRLAPLHEKPGIIIDCIPMWVNNILYYKREADLFAILDRTLTALPEDAIIVTNEIGWGNIPYDELSRRYNRLVAEVNIRIARAVDHVELLVAGIPVHIK</sequence>
<evidence type="ECO:0000256" key="19">
    <source>
        <dbReference type="PIRSR" id="PIRSR006135-2"/>
    </source>
</evidence>
<dbReference type="GO" id="GO:0009236">
    <property type="term" value="P:cobalamin biosynthetic process"/>
    <property type="evidence" value="ECO:0007669"/>
    <property type="project" value="UniProtKB-UniPathway"/>
</dbReference>
<evidence type="ECO:0000256" key="3">
    <source>
        <dbReference type="ARBA" id="ARBA00001522"/>
    </source>
</evidence>
<evidence type="ECO:0000256" key="14">
    <source>
        <dbReference type="ARBA" id="ARBA00022840"/>
    </source>
</evidence>
<feature type="binding site" evidence="19">
    <location>
        <begin position="33"/>
        <end position="35"/>
    </location>
    <ligand>
        <name>GTP</name>
        <dbReference type="ChEBI" id="CHEBI:37565"/>
    </ligand>
</feature>
<protein>
    <recommendedName>
        <fullName evidence="16">Adenosylcobinamide kinase</fullName>
        <ecNumber evidence="8">2.7.1.156</ecNumber>
        <ecNumber evidence="9">2.7.7.62</ecNumber>
    </recommendedName>
    <alternativeName>
        <fullName evidence="17">Adenosylcobinamide-phosphate guanylyltransferase</fullName>
    </alternativeName>
</protein>
<evidence type="ECO:0000256" key="9">
    <source>
        <dbReference type="ARBA" id="ARBA00012523"/>
    </source>
</evidence>
<dbReference type="GO" id="GO:0043752">
    <property type="term" value="F:adenosylcobinamide kinase activity"/>
    <property type="evidence" value="ECO:0007669"/>
    <property type="project" value="UniProtKB-EC"/>
</dbReference>
<dbReference type="EMBL" id="DSVL01000015">
    <property type="protein sequence ID" value="HFH27993.1"/>
    <property type="molecule type" value="Genomic_DNA"/>
</dbReference>
<gene>
    <name evidence="20" type="ORF">ENS59_00555</name>
</gene>
<dbReference type="EC" id="2.7.1.156" evidence="8"/>
<feature type="binding site" evidence="19">
    <location>
        <position position="66"/>
    </location>
    <ligand>
        <name>GTP</name>
        <dbReference type="ChEBI" id="CHEBI:37565"/>
    </ligand>
</feature>
<keyword evidence="13 20" id="KW-0418">Kinase</keyword>
<comment type="similarity">
    <text evidence="7">Belongs to the CobU/CobP family.</text>
</comment>
<dbReference type="Gene3D" id="3.40.50.300">
    <property type="entry name" value="P-loop containing nucleotide triphosphate hydrolases"/>
    <property type="match status" value="1"/>
</dbReference>
<organism evidence="20">
    <name type="scientific">Gracilinema caldarium</name>
    <dbReference type="NCBI Taxonomy" id="215591"/>
    <lineage>
        <taxon>Bacteria</taxon>
        <taxon>Pseudomonadati</taxon>
        <taxon>Spirochaetota</taxon>
        <taxon>Spirochaetia</taxon>
        <taxon>Spirochaetales</taxon>
        <taxon>Breznakiellaceae</taxon>
        <taxon>Gracilinema</taxon>
    </lineage>
</organism>
<evidence type="ECO:0000256" key="12">
    <source>
        <dbReference type="ARBA" id="ARBA00022741"/>
    </source>
</evidence>
<dbReference type="GO" id="GO:0005524">
    <property type="term" value="F:ATP binding"/>
    <property type="evidence" value="ECO:0007669"/>
    <property type="project" value="UniProtKB-KW"/>
</dbReference>
<evidence type="ECO:0000256" key="7">
    <source>
        <dbReference type="ARBA" id="ARBA00007490"/>
    </source>
</evidence>
<comment type="catalytic activity">
    <reaction evidence="2">
        <text>adenosylcob(III)inamide phosphate + GTP + H(+) = adenosylcob(III)inamide-GDP + diphosphate</text>
        <dbReference type="Rhea" id="RHEA:22712"/>
        <dbReference type="ChEBI" id="CHEBI:15378"/>
        <dbReference type="ChEBI" id="CHEBI:33019"/>
        <dbReference type="ChEBI" id="CHEBI:37565"/>
        <dbReference type="ChEBI" id="CHEBI:58502"/>
        <dbReference type="ChEBI" id="CHEBI:60487"/>
        <dbReference type="EC" id="2.7.7.62"/>
    </reaction>
</comment>
<name>A0A7C3E6Z7_9SPIR</name>